<dbReference type="SUPFAM" id="SSF46561">
    <property type="entry name" value="Ribosomal protein L29 (L29p)"/>
    <property type="match status" value="1"/>
</dbReference>
<dbReference type="NCBIfam" id="TIGR00012">
    <property type="entry name" value="L29"/>
    <property type="match status" value="1"/>
</dbReference>
<evidence type="ECO:0000313" key="7">
    <source>
        <dbReference type="Proteomes" id="UP000654604"/>
    </source>
</evidence>
<evidence type="ECO:0000256" key="3">
    <source>
        <dbReference type="ARBA" id="ARBA00023274"/>
    </source>
</evidence>
<dbReference type="Pfam" id="PF00831">
    <property type="entry name" value="Ribosomal_L29"/>
    <property type="match status" value="1"/>
</dbReference>
<dbReference type="InterPro" id="IPR050063">
    <property type="entry name" value="Ribosomal_protein_uL29"/>
</dbReference>
<dbReference type="InterPro" id="IPR036049">
    <property type="entry name" value="Ribosomal_uL29_sf"/>
</dbReference>
<dbReference type="HAMAP" id="MF_00374">
    <property type="entry name" value="Ribosomal_uL29"/>
    <property type="match status" value="1"/>
</dbReference>
<dbReference type="Gene3D" id="1.10.287.310">
    <property type="match status" value="1"/>
</dbReference>
<dbReference type="PANTHER" id="PTHR10916">
    <property type="entry name" value="60S RIBOSOMAL PROTEIN L35/50S RIBOSOMAL PROTEIN L29"/>
    <property type="match status" value="1"/>
</dbReference>
<accession>A0ABR9V320</accession>
<keyword evidence="3 5" id="KW-0687">Ribonucleoprotein</keyword>
<proteinExistence type="inferred from homology"/>
<dbReference type="RefSeq" id="WP_015223453.1">
    <property type="nucleotide sequence ID" value="NZ_JADEWC010000006.1"/>
</dbReference>
<evidence type="ECO:0000256" key="4">
    <source>
        <dbReference type="ARBA" id="ARBA00035204"/>
    </source>
</evidence>
<dbReference type="CDD" id="cd00427">
    <property type="entry name" value="Ribosomal_L29_HIP"/>
    <property type="match status" value="1"/>
</dbReference>
<keyword evidence="2 5" id="KW-0689">Ribosomal protein</keyword>
<comment type="similarity">
    <text evidence="1 5">Belongs to the universal ribosomal protein uL29 family.</text>
</comment>
<keyword evidence="7" id="KW-1185">Reference proteome</keyword>
<gene>
    <name evidence="5" type="primary">rpmC</name>
    <name evidence="5" type="synonym">rpl29</name>
    <name evidence="6" type="ORF">IQ215_04485</name>
</gene>
<comment type="caution">
    <text evidence="6">The sequence shown here is derived from an EMBL/GenBank/DDBJ whole genome shotgun (WGS) entry which is preliminary data.</text>
</comment>
<dbReference type="InterPro" id="IPR001854">
    <property type="entry name" value="Ribosomal_uL29"/>
</dbReference>
<evidence type="ECO:0000256" key="1">
    <source>
        <dbReference type="ARBA" id="ARBA00009254"/>
    </source>
</evidence>
<dbReference type="PANTHER" id="PTHR10916:SF0">
    <property type="entry name" value="LARGE RIBOSOMAL SUBUNIT PROTEIN UL29C"/>
    <property type="match status" value="1"/>
</dbReference>
<protein>
    <recommendedName>
        <fullName evidence="4 5">Large ribosomal subunit protein uL29</fullName>
    </recommendedName>
</protein>
<sequence length="73" mass="8444">MAFPKVADARKLNDEELAQEIVNAKKKLFQLRLEQTTGRLETPHQFKHTKRWIAQLLTVQGERQRGVSNTTQA</sequence>
<evidence type="ECO:0000256" key="2">
    <source>
        <dbReference type="ARBA" id="ARBA00022980"/>
    </source>
</evidence>
<reference evidence="6 7" key="1">
    <citation type="submission" date="2020-10" db="EMBL/GenBank/DDBJ databases">
        <authorList>
            <person name="Castelo-Branco R."/>
            <person name="Eusebio N."/>
            <person name="Adriana R."/>
            <person name="Vieira A."/>
            <person name="Brugerolle De Fraissinette N."/>
            <person name="Rezende De Castro R."/>
            <person name="Schneider M.P."/>
            <person name="Vasconcelos V."/>
            <person name="Leao P.N."/>
        </authorList>
    </citation>
    <scope>NUCLEOTIDE SEQUENCE [LARGE SCALE GENOMIC DNA]</scope>
    <source>
        <strain evidence="6 7">LEGE 03274</strain>
    </source>
</reference>
<name>A0ABR9V320_9CHRO</name>
<dbReference type="Proteomes" id="UP000654604">
    <property type="component" value="Unassembled WGS sequence"/>
</dbReference>
<dbReference type="GO" id="GO:0005840">
    <property type="term" value="C:ribosome"/>
    <property type="evidence" value="ECO:0007669"/>
    <property type="project" value="UniProtKB-KW"/>
</dbReference>
<evidence type="ECO:0000313" key="6">
    <source>
        <dbReference type="EMBL" id="MBE9221949.1"/>
    </source>
</evidence>
<evidence type="ECO:0000256" key="5">
    <source>
        <dbReference type="HAMAP-Rule" id="MF_00374"/>
    </source>
</evidence>
<dbReference type="EMBL" id="JADEWC010000006">
    <property type="protein sequence ID" value="MBE9221949.1"/>
    <property type="molecule type" value="Genomic_DNA"/>
</dbReference>
<organism evidence="6 7">
    <name type="scientific">Cyanobacterium stanieri LEGE 03274</name>
    <dbReference type="NCBI Taxonomy" id="1828756"/>
    <lineage>
        <taxon>Bacteria</taxon>
        <taxon>Bacillati</taxon>
        <taxon>Cyanobacteriota</taxon>
        <taxon>Cyanophyceae</taxon>
        <taxon>Oscillatoriophycideae</taxon>
        <taxon>Chroococcales</taxon>
        <taxon>Geminocystaceae</taxon>
        <taxon>Cyanobacterium</taxon>
    </lineage>
</organism>